<sequence length="289" mass="32966">MSQSLNISDKFKEFDTNKNRLFVANKPSNISSNHFLSKLKRKYGVKKAGFSGTLDPFASGCLIVAFGSYTKFFRFLDKTPKIYEATIWIGATSQSGDNENITEVKDILPFDMSLIKATIKNLKGELEFTPPKFSAKKIDGKRAYNLARSGANFELKKCKMSVYSCEILNYCHPFLSLRLSVSEGAYIRSYAELFSQKLKVPATLSSLKRLSEGAFKFENEKALNPLNFLNLKENFYNGRKEDILLGTKLDINKFKFQDNGEYILNLGEMHAIIEIKNSKINYLWNRIEI</sequence>
<dbReference type="RefSeq" id="WP_025803799.1">
    <property type="nucleotide sequence ID" value="NZ_CP053842.1"/>
</dbReference>
<feature type="domain" description="Pseudouridine synthase II N-terminal" evidence="6">
    <location>
        <begin position="40"/>
        <end position="187"/>
    </location>
</feature>
<evidence type="ECO:0000259" key="6">
    <source>
        <dbReference type="Pfam" id="PF01509"/>
    </source>
</evidence>
<evidence type="ECO:0000256" key="2">
    <source>
        <dbReference type="ARBA" id="ARBA00005642"/>
    </source>
</evidence>
<dbReference type="EMBL" id="CP063078">
    <property type="protein sequence ID" value="QOQ86838.1"/>
    <property type="molecule type" value="Genomic_DNA"/>
</dbReference>
<dbReference type="GO" id="GO:0031119">
    <property type="term" value="P:tRNA pseudouridine synthesis"/>
    <property type="evidence" value="ECO:0007669"/>
    <property type="project" value="UniProtKB-UniRule"/>
</dbReference>
<dbReference type="PANTHER" id="PTHR13767">
    <property type="entry name" value="TRNA-PSEUDOURIDINE SYNTHASE"/>
    <property type="match status" value="1"/>
</dbReference>
<comment type="function">
    <text evidence="5">Responsible for synthesis of pseudouridine from uracil-55 in the psi GC loop of transfer RNAs.</text>
</comment>
<keyword evidence="4 5" id="KW-0413">Isomerase</keyword>
<dbReference type="InterPro" id="IPR002501">
    <property type="entry name" value="PsdUridine_synth_N"/>
</dbReference>
<dbReference type="OrthoDB" id="9802309at2"/>
<dbReference type="AlphaFoldDB" id="A0A7M1LE60"/>
<dbReference type="GO" id="GO:1990481">
    <property type="term" value="P:mRNA pseudouridine synthesis"/>
    <property type="evidence" value="ECO:0007669"/>
    <property type="project" value="TreeGrafter"/>
</dbReference>
<dbReference type="InterPro" id="IPR014780">
    <property type="entry name" value="tRNA_psdUridine_synth_TruB"/>
</dbReference>
<dbReference type="EC" id="5.4.99.25" evidence="5"/>
<keyword evidence="8" id="KW-1185">Reference proteome</keyword>
<protein>
    <recommendedName>
        <fullName evidence="5">tRNA pseudouridine synthase B</fullName>
        <ecNumber evidence="5">5.4.99.25</ecNumber>
    </recommendedName>
    <alternativeName>
        <fullName evidence="5">tRNA pseudouridine(55) synthase</fullName>
        <shortName evidence="5">Psi55 synthase</shortName>
    </alternativeName>
    <alternativeName>
        <fullName evidence="5">tRNA pseudouridylate synthase</fullName>
    </alternativeName>
    <alternativeName>
        <fullName evidence="5">tRNA-uridine isomerase</fullName>
    </alternativeName>
</protein>
<name>A0A7M1LE60_9BACT</name>
<dbReference type="GO" id="GO:0003723">
    <property type="term" value="F:RNA binding"/>
    <property type="evidence" value="ECO:0007669"/>
    <property type="project" value="InterPro"/>
</dbReference>
<dbReference type="GO" id="GO:0160148">
    <property type="term" value="F:tRNA pseudouridine(55) synthase activity"/>
    <property type="evidence" value="ECO:0007669"/>
    <property type="project" value="UniProtKB-EC"/>
</dbReference>
<accession>A0A7M1LE60</accession>
<proteinExistence type="inferred from homology"/>
<evidence type="ECO:0000256" key="4">
    <source>
        <dbReference type="ARBA" id="ARBA00023235"/>
    </source>
</evidence>
<evidence type="ECO:0000313" key="8">
    <source>
        <dbReference type="Proteomes" id="UP000594749"/>
    </source>
</evidence>
<keyword evidence="3 5" id="KW-0819">tRNA processing</keyword>
<gene>
    <name evidence="5 7" type="primary">truB</name>
    <name evidence="7" type="ORF">IMC76_06370</name>
</gene>
<dbReference type="PANTHER" id="PTHR13767:SF2">
    <property type="entry name" value="PSEUDOURIDYLATE SYNTHASE TRUB1"/>
    <property type="match status" value="1"/>
</dbReference>
<dbReference type="InterPro" id="IPR020103">
    <property type="entry name" value="PsdUridine_synth_cat_dom_sf"/>
</dbReference>
<dbReference type="Pfam" id="PF01509">
    <property type="entry name" value="TruB_N"/>
    <property type="match status" value="1"/>
</dbReference>
<evidence type="ECO:0000256" key="5">
    <source>
        <dbReference type="HAMAP-Rule" id="MF_01080"/>
    </source>
</evidence>
<organism evidence="7 8">
    <name type="scientific">Campylobacter corcagiensis</name>
    <dbReference type="NCBI Taxonomy" id="1448857"/>
    <lineage>
        <taxon>Bacteria</taxon>
        <taxon>Pseudomonadati</taxon>
        <taxon>Campylobacterota</taxon>
        <taxon>Epsilonproteobacteria</taxon>
        <taxon>Campylobacterales</taxon>
        <taxon>Campylobacteraceae</taxon>
        <taxon>Campylobacter</taxon>
    </lineage>
</organism>
<evidence type="ECO:0000256" key="1">
    <source>
        <dbReference type="ARBA" id="ARBA00000385"/>
    </source>
</evidence>
<comment type="similarity">
    <text evidence="2 5">Belongs to the pseudouridine synthase TruB family. Type 1 subfamily.</text>
</comment>
<feature type="active site" description="Nucleophile" evidence="5">
    <location>
        <position position="55"/>
    </location>
</feature>
<reference evidence="7 8" key="1">
    <citation type="submission" date="2020-10" db="EMBL/GenBank/DDBJ databases">
        <title>Campylobacter and Helicobacter PacBio genomes.</title>
        <authorList>
            <person name="Lane C."/>
        </authorList>
    </citation>
    <scope>NUCLEOTIDE SEQUENCE [LARGE SCALE GENOMIC DNA]</scope>
    <source>
        <strain evidence="7 8">2016D-0077</strain>
    </source>
</reference>
<dbReference type="Proteomes" id="UP000594749">
    <property type="component" value="Chromosome"/>
</dbReference>
<evidence type="ECO:0000313" key="7">
    <source>
        <dbReference type="EMBL" id="QOQ86838.1"/>
    </source>
</evidence>
<comment type="catalytic activity">
    <reaction evidence="1 5">
        <text>uridine(55) in tRNA = pseudouridine(55) in tRNA</text>
        <dbReference type="Rhea" id="RHEA:42532"/>
        <dbReference type="Rhea" id="RHEA-COMP:10101"/>
        <dbReference type="Rhea" id="RHEA-COMP:10102"/>
        <dbReference type="ChEBI" id="CHEBI:65314"/>
        <dbReference type="ChEBI" id="CHEBI:65315"/>
        <dbReference type="EC" id="5.4.99.25"/>
    </reaction>
</comment>
<dbReference type="SUPFAM" id="SSF55120">
    <property type="entry name" value="Pseudouridine synthase"/>
    <property type="match status" value="1"/>
</dbReference>
<dbReference type="HAMAP" id="MF_01080">
    <property type="entry name" value="TruB_bact"/>
    <property type="match status" value="1"/>
</dbReference>
<dbReference type="Gene3D" id="3.30.2350.10">
    <property type="entry name" value="Pseudouridine synthase"/>
    <property type="match status" value="1"/>
</dbReference>
<evidence type="ECO:0000256" key="3">
    <source>
        <dbReference type="ARBA" id="ARBA00022694"/>
    </source>
</evidence>
<dbReference type="NCBIfam" id="TIGR00431">
    <property type="entry name" value="TruB"/>
    <property type="match status" value="1"/>
</dbReference>